<evidence type="ECO:0000256" key="1">
    <source>
        <dbReference type="ARBA" id="ARBA00006405"/>
    </source>
</evidence>
<dbReference type="InterPro" id="IPR045128">
    <property type="entry name" value="PI31-like"/>
</dbReference>
<feature type="signal peptide" evidence="4">
    <location>
        <begin position="1"/>
        <end position="28"/>
    </location>
</feature>
<evidence type="ECO:0000256" key="2">
    <source>
        <dbReference type="ARBA" id="ARBA00022942"/>
    </source>
</evidence>
<dbReference type="Pfam" id="PF11566">
    <property type="entry name" value="PI31_Prot_N"/>
    <property type="match status" value="1"/>
</dbReference>
<dbReference type="InterPro" id="IPR021625">
    <property type="entry name" value="PI31_Prot_N"/>
</dbReference>
<feature type="non-terminal residue" evidence="6">
    <location>
        <position position="1"/>
    </location>
</feature>
<evidence type="ECO:0000313" key="7">
    <source>
        <dbReference type="Proteomes" id="UP001642464"/>
    </source>
</evidence>
<feature type="domain" description="PI31 proteasome regulator N-terminal" evidence="5">
    <location>
        <begin position="31"/>
        <end position="121"/>
    </location>
</feature>
<dbReference type="EMBL" id="CAXAMM010043673">
    <property type="protein sequence ID" value="CAK9111191.1"/>
    <property type="molecule type" value="Genomic_DNA"/>
</dbReference>
<name>A0ABP0SFP0_9DINO</name>
<evidence type="ECO:0000259" key="5">
    <source>
        <dbReference type="Pfam" id="PF11566"/>
    </source>
</evidence>
<evidence type="ECO:0000256" key="3">
    <source>
        <dbReference type="SAM" id="MobiDB-lite"/>
    </source>
</evidence>
<dbReference type="Proteomes" id="UP001642464">
    <property type="component" value="Unassembled WGS sequence"/>
</dbReference>
<keyword evidence="4" id="KW-0732">Signal</keyword>
<protein>
    <submittedName>
        <fullName evidence="6">Probable proteasome inhibitor</fullName>
    </submittedName>
</protein>
<reference evidence="6 7" key="1">
    <citation type="submission" date="2024-02" db="EMBL/GenBank/DDBJ databases">
        <authorList>
            <person name="Chen Y."/>
            <person name="Shah S."/>
            <person name="Dougan E. K."/>
            <person name="Thang M."/>
            <person name="Chan C."/>
        </authorList>
    </citation>
    <scope>NUCLEOTIDE SEQUENCE [LARGE SCALE GENOMIC DNA]</scope>
</reference>
<evidence type="ECO:0000313" key="6">
    <source>
        <dbReference type="EMBL" id="CAK9111191.1"/>
    </source>
</evidence>
<organism evidence="6 7">
    <name type="scientific">Durusdinium trenchii</name>
    <dbReference type="NCBI Taxonomy" id="1381693"/>
    <lineage>
        <taxon>Eukaryota</taxon>
        <taxon>Sar</taxon>
        <taxon>Alveolata</taxon>
        <taxon>Dinophyceae</taxon>
        <taxon>Suessiales</taxon>
        <taxon>Symbiodiniaceae</taxon>
        <taxon>Durusdinium</taxon>
    </lineage>
</organism>
<dbReference type="Gene3D" id="3.40.1000.30">
    <property type="match status" value="1"/>
</dbReference>
<keyword evidence="2" id="KW-0647">Proteasome</keyword>
<evidence type="ECO:0000256" key="4">
    <source>
        <dbReference type="SAM" id="SignalP"/>
    </source>
</evidence>
<accession>A0ABP0SFP0</accession>
<comment type="caution">
    <text evidence="6">The sequence shown here is derived from an EMBL/GenBank/DDBJ whole genome shotgun (WGS) entry which is preliminary data.</text>
</comment>
<keyword evidence="7" id="KW-1185">Reference proteome</keyword>
<feature type="compositionally biased region" description="Basic and acidic residues" evidence="3">
    <location>
        <begin position="194"/>
        <end position="216"/>
    </location>
</feature>
<feature type="region of interest" description="Disordered" evidence="3">
    <location>
        <begin position="287"/>
        <end position="310"/>
    </location>
</feature>
<gene>
    <name evidence="6" type="ORF">SCF082_LOCUS51636</name>
</gene>
<sequence length="315" mass="33597">QHWAVALIAVPSRSLLFLLLGMLPALLGSVSVRNELDRAALAVHSTMLEHGFVCVGTASGSSAPVLNVAQDGSVSMQVVPPGWNSFNDSYAFGYLHPLRGAEETFVVKALAVGNNLAVHAESSSPGADLLSVILTVDQEHIDGDPSAVAARAKDWQERIAAEVTQRLLGRNSSTARLGAALQAAPAQAGGNKRRVVEDPSTEPERRSERPERDHPECSFVPPVGDPFRPDFFPDDRRMWWLPDGGLLGPRHPAWGQVMPGRSGGMMPRFDPIGPGEPDPDHLPLPGRGGPGGLPTFIDRPPGRGSGLDPDGIFFM</sequence>
<comment type="similarity">
    <text evidence="1">Belongs to the proteasome inhibitor PI31 family.</text>
</comment>
<feature type="region of interest" description="Disordered" evidence="3">
    <location>
        <begin position="182"/>
        <end position="226"/>
    </location>
</feature>
<dbReference type="PANTHER" id="PTHR13266">
    <property type="entry name" value="PROTEASOME INHIBITOR"/>
    <property type="match status" value="1"/>
</dbReference>
<proteinExistence type="inferred from homology"/>
<feature type="chain" id="PRO_5047042633" evidence="4">
    <location>
        <begin position="29"/>
        <end position="315"/>
    </location>
</feature>
<dbReference type="PANTHER" id="PTHR13266:SF1">
    <property type="entry name" value="PROTEASOME INHIBITOR PI31 SUBUNIT"/>
    <property type="match status" value="1"/>
</dbReference>